<organism evidence="1">
    <name type="scientific">Mediterraneibacter gnavus CAG:126</name>
    <dbReference type="NCBI Taxonomy" id="1263106"/>
    <lineage>
        <taxon>Bacteria</taxon>
        <taxon>Bacillati</taxon>
        <taxon>Bacillota</taxon>
        <taxon>Clostridia</taxon>
        <taxon>Lachnospirales</taxon>
        <taxon>Lachnospiraceae</taxon>
        <taxon>Mediterraneibacter</taxon>
    </lineage>
</organism>
<dbReference type="Proteomes" id="UP000018114">
    <property type="component" value="Unassembled WGS sequence"/>
</dbReference>
<accession>R5TPN0</accession>
<comment type="caution">
    <text evidence="1">The sequence shown here is derived from an EMBL/GenBank/DDBJ whole genome shotgun (WGS) entry which is preliminary data.</text>
</comment>
<gene>
    <name evidence="1" type="ORF">BN481_00571</name>
</gene>
<sequence length="56" mass="6590">MKKYIINKIGNLVENTALKNAYILSDTCIFLVGEGDFPEKLKQIKREVYHHEDYNM</sequence>
<name>R5TPN0_MEDGN</name>
<reference evidence="1" key="1">
    <citation type="submission" date="2012-11" db="EMBL/GenBank/DDBJ databases">
        <title>Dependencies among metagenomic species, viruses, plasmids and units of genetic variation.</title>
        <authorList>
            <person name="Nielsen H.B."/>
            <person name="Almeida M."/>
            <person name="Juncker A.S."/>
            <person name="Rasmussen S."/>
            <person name="Li J."/>
            <person name="Sunagawa S."/>
            <person name="Plichta D."/>
            <person name="Gautier L."/>
            <person name="Le Chatelier E."/>
            <person name="Peletier E."/>
            <person name="Bonde I."/>
            <person name="Nielsen T."/>
            <person name="Manichanh C."/>
            <person name="Arumugam M."/>
            <person name="Batto J."/>
            <person name="Santos M.B.Q.D."/>
            <person name="Blom N."/>
            <person name="Borruel N."/>
            <person name="Burgdorf K.S."/>
            <person name="Boumezbeur F."/>
            <person name="Casellas F."/>
            <person name="Dore J."/>
            <person name="Guarner F."/>
            <person name="Hansen T."/>
            <person name="Hildebrand F."/>
            <person name="Kaas R.S."/>
            <person name="Kennedy S."/>
            <person name="Kristiansen K."/>
            <person name="Kultima J.R."/>
            <person name="Leonard P."/>
            <person name="Levenez F."/>
            <person name="Lund O."/>
            <person name="Moumen B."/>
            <person name="Le Paslier D."/>
            <person name="Pons N."/>
            <person name="Pedersen O."/>
            <person name="Prifti E."/>
            <person name="Qin J."/>
            <person name="Raes J."/>
            <person name="Tap J."/>
            <person name="Tims S."/>
            <person name="Ussery D.W."/>
            <person name="Yamada T."/>
            <person name="MetaHit consortium"/>
            <person name="Renault P."/>
            <person name="Sicheritz-Ponten T."/>
            <person name="Bork P."/>
            <person name="Wang J."/>
            <person name="Brunak S."/>
            <person name="Ehrlich S.D."/>
        </authorList>
    </citation>
    <scope>NUCLEOTIDE SEQUENCE [LARGE SCALE GENOMIC DNA]</scope>
</reference>
<dbReference type="AlphaFoldDB" id="R5TPN0"/>
<evidence type="ECO:0000313" key="1">
    <source>
        <dbReference type="EMBL" id="CCZ67743.1"/>
    </source>
</evidence>
<dbReference type="EMBL" id="CBAL010000094">
    <property type="protein sequence ID" value="CCZ67743.1"/>
    <property type="molecule type" value="Genomic_DNA"/>
</dbReference>
<proteinExistence type="predicted"/>
<protein>
    <submittedName>
        <fullName evidence="1">Uncharacterized protein</fullName>
    </submittedName>
</protein>